<dbReference type="HOGENOM" id="CLU_041243_0_1_11"/>
<comment type="catalytic activity">
    <reaction evidence="11 13">
        <text>L-homoserine + ATP = O-phospho-L-homoserine + ADP + H(+)</text>
        <dbReference type="Rhea" id="RHEA:13985"/>
        <dbReference type="ChEBI" id="CHEBI:15378"/>
        <dbReference type="ChEBI" id="CHEBI:30616"/>
        <dbReference type="ChEBI" id="CHEBI:57476"/>
        <dbReference type="ChEBI" id="CHEBI:57590"/>
        <dbReference type="ChEBI" id="CHEBI:456216"/>
        <dbReference type="EC" id="2.7.1.39"/>
    </reaction>
</comment>
<dbReference type="PANTHER" id="PTHR20861:SF1">
    <property type="entry name" value="HOMOSERINE KINASE"/>
    <property type="match status" value="1"/>
</dbReference>
<dbReference type="InterPro" id="IPR006204">
    <property type="entry name" value="GHMP_kinase_N_dom"/>
</dbReference>
<dbReference type="EC" id="2.7.1.39" evidence="3 13"/>
<dbReference type="PIRSF" id="PIRSF000676">
    <property type="entry name" value="Homoser_kin"/>
    <property type="match status" value="1"/>
</dbReference>
<evidence type="ECO:0000256" key="5">
    <source>
        <dbReference type="ARBA" id="ARBA00022605"/>
    </source>
</evidence>
<evidence type="ECO:0000313" key="17">
    <source>
        <dbReference type="Proteomes" id="UP000002007"/>
    </source>
</evidence>
<dbReference type="Gene3D" id="3.30.230.10">
    <property type="match status" value="1"/>
</dbReference>
<keyword evidence="6 13" id="KW-0808">Transferase</keyword>
<sequence length="323" mass="33930">MTSPSRQDNNAGDLLLVSGQTITVQVPATSANLGPGFDSLGLALGLYDTLTVQTLSGDELEFELNGEGSESLPRDASHLTVRTINVALDRLGLRRGGLRIEANNVVPHGRGLGSSAAAIVAALLAVRGLAPLSLQPDLDWVFQLASELEGHPDNVAPALFGGLAISWQEDTGYRSAKVTLSNTVRPVVAVPAVELSTETARAMLPSSISHQSAAANSGRAALLIHALSAAPEFLFAATEDYLHQGYRAQAMPGSAQLLDFWRNHGLAAVISGAGPTVLVLAANPNQVQDSLELAGNFAEDSAWRVQELEIDNEGAKIILHRQS</sequence>
<dbReference type="PANTHER" id="PTHR20861">
    <property type="entry name" value="HOMOSERINE/4-DIPHOSPHOCYTIDYL-2-C-METHYL-D-ERYTHRITOL KINASE"/>
    <property type="match status" value="1"/>
</dbReference>
<feature type="binding site" evidence="13">
    <location>
        <begin position="107"/>
        <end position="117"/>
    </location>
    <ligand>
        <name>ATP</name>
        <dbReference type="ChEBI" id="CHEBI:30616"/>
    </ligand>
</feature>
<keyword evidence="5 13" id="KW-0028">Amino-acid biosynthesis</keyword>
<dbReference type="InterPro" id="IPR013750">
    <property type="entry name" value="GHMP_kinase_C_dom"/>
</dbReference>
<dbReference type="GO" id="GO:0005524">
    <property type="term" value="F:ATP binding"/>
    <property type="evidence" value="ECO:0007669"/>
    <property type="project" value="UniProtKB-UniRule"/>
</dbReference>
<reference evidence="17" key="1">
    <citation type="journal article" date="2008" name="J. Bacteriol.">
        <title>Genome sequence of the fish pathogen Renibacterium salmoninarum suggests reductive evolution away from an environmental Arthrobacter ancestor.</title>
        <authorList>
            <person name="Wiens G.D."/>
            <person name="Rockey D.D."/>
            <person name="Wu Z."/>
            <person name="Chang J."/>
            <person name="Levy R."/>
            <person name="Crane S."/>
            <person name="Chen D.S."/>
            <person name="Capri G.R."/>
            <person name="Burnett J.R."/>
            <person name="Sudheesh P.S."/>
            <person name="Schipma M.J."/>
            <person name="Burd H."/>
            <person name="Bhattacharyya A."/>
            <person name="Rhodes L.D."/>
            <person name="Kaul R."/>
            <person name="Strom M.S."/>
        </authorList>
    </citation>
    <scope>NUCLEOTIDE SEQUENCE [LARGE SCALE GENOMIC DNA]</scope>
    <source>
        <strain evidence="17">ATCC 33209 / DSM 20767 / JCM 11484 / NBRC 15589 / NCIMB 2235</strain>
    </source>
</reference>
<dbReference type="Pfam" id="PF08544">
    <property type="entry name" value="GHMP_kinases_C"/>
    <property type="match status" value="1"/>
</dbReference>
<name>A9WNB1_RENSM</name>
<comment type="function">
    <text evidence="12 13">Catalyzes the ATP-dependent phosphorylation of L-homoserine to L-homoserine phosphate.</text>
</comment>
<accession>A9WNB1</accession>
<evidence type="ECO:0000256" key="6">
    <source>
        <dbReference type="ARBA" id="ARBA00022679"/>
    </source>
</evidence>
<organism evidence="16 17">
    <name type="scientific">Renibacterium salmoninarum (strain ATCC 33209 / DSM 20767 / JCM 11484 / NBRC 15589 / NCIMB 2235)</name>
    <dbReference type="NCBI Taxonomy" id="288705"/>
    <lineage>
        <taxon>Bacteria</taxon>
        <taxon>Bacillati</taxon>
        <taxon>Actinomycetota</taxon>
        <taxon>Actinomycetes</taxon>
        <taxon>Micrococcales</taxon>
        <taxon>Micrococcaceae</taxon>
        <taxon>Renibacterium</taxon>
    </lineage>
</organism>
<dbReference type="HAMAP" id="MF_00384">
    <property type="entry name" value="Homoser_kinase"/>
    <property type="match status" value="1"/>
</dbReference>
<feature type="domain" description="GHMP kinase C-terminal" evidence="15">
    <location>
        <begin position="229"/>
        <end position="289"/>
    </location>
</feature>
<dbReference type="eggNOG" id="COG0083">
    <property type="taxonomic scope" value="Bacteria"/>
</dbReference>
<evidence type="ECO:0000256" key="8">
    <source>
        <dbReference type="ARBA" id="ARBA00022741"/>
    </source>
</evidence>
<comment type="similarity">
    <text evidence="2 13">Belongs to the GHMP kinase family. Homoserine kinase subfamily.</text>
</comment>
<dbReference type="InterPro" id="IPR006203">
    <property type="entry name" value="GHMP_knse_ATP-bd_CS"/>
</dbReference>
<dbReference type="Proteomes" id="UP000002007">
    <property type="component" value="Chromosome"/>
</dbReference>
<dbReference type="Gene3D" id="3.30.70.890">
    <property type="entry name" value="GHMP kinase, C-terminal domain"/>
    <property type="match status" value="1"/>
</dbReference>
<gene>
    <name evidence="13" type="primary">thrB</name>
    <name evidence="16" type="ordered locus">RSal33209_1431</name>
</gene>
<keyword evidence="9 13" id="KW-0418">Kinase</keyword>
<feature type="domain" description="GHMP kinase N-terminal" evidence="14">
    <location>
        <begin position="79"/>
        <end position="162"/>
    </location>
</feature>
<dbReference type="STRING" id="288705.RSal33209_1431"/>
<evidence type="ECO:0000256" key="12">
    <source>
        <dbReference type="ARBA" id="ARBA00049954"/>
    </source>
</evidence>
<keyword evidence="7 13" id="KW-0791">Threonine biosynthesis</keyword>
<dbReference type="NCBIfam" id="TIGR00191">
    <property type="entry name" value="thrB"/>
    <property type="match status" value="1"/>
</dbReference>
<evidence type="ECO:0000256" key="1">
    <source>
        <dbReference type="ARBA" id="ARBA00005015"/>
    </source>
</evidence>
<keyword evidence="13" id="KW-0963">Cytoplasm</keyword>
<dbReference type="SUPFAM" id="SSF54211">
    <property type="entry name" value="Ribosomal protein S5 domain 2-like"/>
    <property type="match status" value="1"/>
</dbReference>
<evidence type="ECO:0000256" key="13">
    <source>
        <dbReference type="HAMAP-Rule" id="MF_00384"/>
    </source>
</evidence>
<dbReference type="RefSeq" id="WP_012244848.1">
    <property type="nucleotide sequence ID" value="NC_010168.1"/>
</dbReference>
<dbReference type="InterPro" id="IPR014721">
    <property type="entry name" value="Ribsml_uS5_D2-typ_fold_subgr"/>
</dbReference>
<dbReference type="EMBL" id="CP000910">
    <property type="protein sequence ID" value="ABY23167.1"/>
    <property type="molecule type" value="Genomic_DNA"/>
</dbReference>
<dbReference type="KEGG" id="rsa:RSal33209_1431"/>
<evidence type="ECO:0000256" key="10">
    <source>
        <dbReference type="ARBA" id="ARBA00022840"/>
    </source>
</evidence>
<dbReference type="Pfam" id="PF00288">
    <property type="entry name" value="GHMP_kinases_N"/>
    <property type="match status" value="1"/>
</dbReference>
<dbReference type="InterPro" id="IPR020568">
    <property type="entry name" value="Ribosomal_Su5_D2-typ_SF"/>
</dbReference>
<dbReference type="GO" id="GO:0005737">
    <property type="term" value="C:cytoplasm"/>
    <property type="evidence" value="ECO:0007669"/>
    <property type="project" value="UniProtKB-SubCell"/>
</dbReference>
<evidence type="ECO:0000256" key="11">
    <source>
        <dbReference type="ARBA" id="ARBA00049375"/>
    </source>
</evidence>
<comment type="pathway">
    <text evidence="1 13">Amino-acid biosynthesis; L-threonine biosynthesis; L-threonine from L-aspartate: step 4/5.</text>
</comment>
<dbReference type="InterPro" id="IPR000870">
    <property type="entry name" value="Homoserine_kinase"/>
</dbReference>
<dbReference type="SUPFAM" id="SSF55060">
    <property type="entry name" value="GHMP Kinase, C-terminal domain"/>
    <property type="match status" value="1"/>
</dbReference>
<comment type="subcellular location">
    <subcellularLocation>
        <location evidence="13">Cytoplasm</location>
    </subcellularLocation>
</comment>
<keyword evidence="17" id="KW-1185">Reference proteome</keyword>
<evidence type="ECO:0000256" key="9">
    <source>
        <dbReference type="ARBA" id="ARBA00022777"/>
    </source>
</evidence>
<dbReference type="GO" id="GO:0009088">
    <property type="term" value="P:threonine biosynthetic process"/>
    <property type="evidence" value="ECO:0007669"/>
    <property type="project" value="UniProtKB-UniRule"/>
</dbReference>
<dbReference type="GO" id="GO:0004413">
    <property type="term" value="F:homoserine kinase activity"/>
    <property type="evidence" value="ECO:0007669"/>
    <property type="project" value="UniProtKB-UniRule"/>
</dbReference>
<dbReference type="PRINTS" id="PR00958">
    <property type="entry name" value="HOMSERKINASE"/>
</dbReference>
<proteinExistence type="inferred from homology"/>
<keyword evidence="8 13" id="KW-0547">Nucleotide-binding</keyword>
<dbReference type="InterPro" id="IPR036554">
    <property type="entry name" value="GHMP_kinase_C_sf"/>
</dbReference>
<evidence type="ECO:0000259" key="15">
    <source>
        <dbReference type="Pfam" id="PF08544"/>
    </source>
</evidence>
<evidence type="ECO:0000256" key="7">
    <source>
        <dbReference type="ARBA" id="ARBA00022697"/>
    </source>
</evidence>
<keyword evidence="10 13" id="KW-0067">ATP-binding</keyword>
<evidence type="ECO:0000313" key="16">
    <source>
        <dbReference type="EMBL" id="ABY23167.1"/>
    </source>
</evidence>
<dbReference type="UniPathway" id="UPA00050">
    <property type="reaction ID" value="UER00064"/>
</dbReference>
<dbReference type="AlphaFoldDB" id="A9WNB1"/>
<evidence type="ECO:0000259" key="14">
    <source>
        <dbReference type="Pfam" id="PF00288"/>
    </source>
</evidence>
<evidence type="ECO:0000256" key="2">
    <source>
        <dbReference type="ARBA" id="ARBA00007370"/>
    </source>
</evidence>
<evidence type="ECO:0000256" key="4">
    <source>
        <dbReference type="ARBA" id="ARBA00017858"/>
    </source>
</evidence>
<evidence type="ECO:0000256" key="3">
    <source>
        <dbReference type="ARBA" id="ARBA00012078"/>
    </source>
</evidence>
<dbReference type="PROSITE" id="PS00627">
    <property type="entry name" value="GHMP_KINASES_ATP"/>
    <property type="match status" value="1"/>
</dbReference>
<protein>
    <recommendedName>
        <fullName evidence="4 13">Homoserine kinase</fullName>
        <shortName evidence="13">HK</shortName>
        <shortName evidence="13">HSK</shortName>
        <ecNumber evidence="3 13">2.7.1.39</ecNumber>
    </recommendedName>
</protein>